<keyword evidence="4" id="KW-0482">Metalloprotease</keyword>
<dbReference type="GeneID" id="91005565"/>
<name>A0A2T5U7K3_9SPHN</name>
<evidence type="ECO:0000259" key="5">
    <source>
        <dbReference type="Pfam" id="PF01523"/>
    </source>
</evidence>
<dbReference type="SUPFAM" id="SSF111283">
    <property type="entry name" value="Putative modulator of DNA gyrase, PmbA/TldD"/>
    <property type="match status" value="1"/>
</dbReference>
<accession>A0A2T5U7K3</accession>
<feature type="domain" description="Metalloprotease TldD/E N-terminal" evidence="5">
    <location>
        <begin position="36"/>
        <end position="95"/>
    </location>
</feature>
<dbReference type="PANTHER" id="PTHR30624:SF4">
    <property type="entry name" value="METALLOPROTEASE TLDD"/>
    <property type="match status" value="1"/>
</dbReference>
<dbReference type="Pfam" id="PF19290">
    <property type="entry name" value="PmbA_TldD_2nd"/>
    <property type="match status" value="1"/>
</dbReference>
<dbReference type="Pfam" id="PF19289">
    <property type="entry name" value="PmbA_TldD_3rd"/>
    <property type="match status" value="1"/>
</dbReference>
<feature type="domain" description="Metalloprotease TldD/E central" evidence="7">
    <location>
        <begin position="122"/>
        <end position="226"/>
    </location>
</feature>
<feature type="domain" description="Metalloprotease TldD/E C-terminal" evidence="6">
    <location>
        <begin position="239"/>
        <end position="472"/>
    </location>
</feature>
<dbReference type="InterPro" id="IPR002510">
    <property type="entry name" value="Metalloprtase-TldD/E_N"/>
</dbReference>
<proteinExistence type="inferred from homology"/>
<dbReference type="GO" id="GO:0005829">
    <property type="term" value="C:cytosol"/>
    <property type="evidence" value="ECO:0007669"/>
    <property type="project" value="TreeGrafter"/>
</dbReference>
<keyword evidence="3" id="KW-0378">Hydrolase</keyword>
<organism evidence="8 9">
    <name type="scientific">Sphingomonas faeni</name>
    <dbReference type="NCBI Taxonomy" id="185950"/>
    <lineage>
        <taxon>Bacteria</taxon>
        <taxon>Pseudomonadati</taxon>
        <taxon>Pseudomonadota</taxon>
        <taxon>Alphaproteobacteria</taxon>
        <taxon>Sphingomonadales</taxon>
        <taxon>Sphingomonadaceae</taxon>
        <taxon>Sphingomonas</taxon>
    </lineage>
</organism>
<reference evidence="8 9" key="1">
    <citation type="submission" date="2018-04" db="EMBL/GenBank/DDBJ databases">
        <title>Genomic Encyclopedia of Type Strains, Phase III (KMG-III): the genomes of soil and plant-associated and newly described type strains.</title>
        <authorList>
            <person name="Whitman W."/>
        </authorList>
    </citation>
    <scope>NUCLEOTIDE SEQUENCE [LARGE SCALE GENOMIC DNA]</scope>
    <source>
        <strain evidence="8 9">MA-olki</strain>
    </source>
</reference>
<dbReference type="NCBIfam" id="NF008006">
    <property type="entry name" value="PRK10735.1"/>
    <property type="match status" value="1"/>
</dbReference>
<evidence type="ECO:0000256" key="4">
    <source>
        <dbReference type="ARBA" id="ARBA00023049"/>
    </source>
</evidence>
<dbReference type="RefSeq" id="WP_107953792.1">
    <property type="nucleotide sequence ID" value="NZ_QAYE01000003.1"/>
</dbReference>
<dbReference type="GO" id="GO:0006508">
    <property type="term" value="P:proteolysis"/>
    <property type="evidence" value="ECO:0007669"/>
    <property type="project" value="UniProtKB-KW"/>
</dbReference>
<dbReference type="InterPro" id="IPR045569">
    <property type="entry name" value="Metalloprtase-TldD/E_C"/>
</dbReference>
<dbReference type="PIRSF" id="PIRSF004919">
    <property type="entry name" value="TldD"/>
    <property type="match status" value="1"/>
</dbReference>
<dbReference type="EMBL" id="QAYE01000003">
    <property type="protein sequence ID" value="PTW47499.1"/>
    <property type="molecule type" value="Genomic_DNA"/>
</dbReference>
<dbReference type="InterPro" id="IPR025502">
    <property type="entry name" value="TldD"/>
</dbReference>
<dbReference type="InterPro" id="IPR035068">
    <property type="entry name" value="TldD/PmbA_N"/>
</dbReference>
<dbReference type="InterPro" id="IPR036059">
    <property type="entry name" value="TldD/PmbA_sf"/>
</dbReference>
<dbReference type="AlphaFoldDB" id="A0A2T5U7K3"/>
<dbReference type="Gene3D" id="3.30.2290.10">
    <property type="entry name" value="PmbA/TldD superfamily"/>
    <property type="match status" value="1"/>
</dbReference>
<dbReference type="PANTHER" id="PTHR30624">
    <property type="entry name" value="UNCHARACTERIZED PROTEIN TLDD AND PMBA"/>
    <property type="match status" value="1"/>
</dbReference>
<dbReference type="InterPro" id="IPR051463">
    <property type="entry name" value="Peptidase_U62_metallo"/>
</dbReference>
<dbReference type="Proteomes" id="UP000244013">
    <property type="component" value="Unassembled WGS sequence"/>
</dbReference>
<comment type="similarity">
    <text evidence="1">Belongs to the peptidase U62 family.</text>
</comment>
<evidence type="ECO:0000313" key="9">
    <source>
        <dbReference type="Proteomes" id="UP000244013"/>
    </source>
</evidence>
<gene>
    <name evidence="8" type="ORF">C8J25_103218</name>
</gene>
<evidence type="ECO:0000256" key="2">
    <source>
        <dbReference type="ARBA" id="ARBA00022670"/>
    </source>
</evidence>
<comment type="caution">
    <text evidence="8">The sequence shown here is derived from an EMBL/GenBank/DDBJ whole genome shotgun (WGS) entry which is preliminary data.</text>
</comment>
<evidence type="ECO:0000256" key="3">
    <source>
        <dbReference type="ARBA" id="ARBA00022801"/>
    </source>
</evidence>
<dbReference type="GO" id="GO:0008237">
    <property type="term" value="F:metallopeptidase activity"/>
    <property type="evidence" value="ECO:0007669"/>
    <property type="project" value="UniProtKB-KW"/>
</dbReference>
<protein>
    <submittedName>
        <fullName evidence="8">TldD protein</fullName>
    </submittedName>
</protein>
<evidence type="ECO:0000259" key="7">
    <source>
        <dbReference type="Pfam" id="PF19290"/>
    </source>
</evidence>
<sequence length="475" mass="50209">MTIAADPRSFLYRDTLDPEQAQALTAKALGKADDGELYLQYRKAEAFGFDDGRLKTASYDTSSGFGLRAVSGEMTAFAHSNEMTPAAIRRAAETMALIEPGVAAKAGPPQGTNQRRYTAADPLDLVPFADKVNLCQTIDAVARARDPRVAQVSVSLSGTWSVVEIVRADGFVATDVRPLVRLNVSIVAEQNGRRETGSYGIGGRYLYNDLFEPETYNRAIDEALSQARVNLDSIAAPAGEMTVLLGNGWPGILLHEAIGHGLEGDFNRKGTSAFSGRIGERVAAEGVTVVDDGSLQDRRGSLTIDDEGTPTRETVLIEDGILKGYMQDRLNARLMGVEATGNGRRESYAHAPMPRMTNTFMKAGNDDPAELLSRVKKGIFAKAFGGGQVDIVSGKFVFSCTEAYLIEDGKLGAPIKGATLIGDGPSSLTKVRGIGNDFALDEGIGICGKGGQSVPAGVGQPTLLVDGLTVGGTAA</sequence>
<keyword evidence="2" id="KW-0645">Protease</keyword>
<dbReference type="InterPro" id="IPR045570">
    <property type="entry name" value="Metalloprtase-TldD/E_cen_dom"/>
</dbReference>
<evidence type="ECO:0000256" key="1">
    <source>
        <dbReference type="ARBA" id="ARBA00005836"/>
    </source>
</evidence>
<evidence type="ECO:0000313" key="8">
    <source>
        <dbReference type="EMBL" id="PTW47499.1"/>
    </source>
</evidence>
<evidence type="ECO:0000259" key="6">
    <source>
        <dbReference type="Pfam" id="PF19289"/>
    </source>
</evidence>
<dbReference type="OrthoDB" id="9803213at2"/>
<dbReference type="Pfam" id="PF01523">
    <property type="entry name" value="PmbA_TldD_1st"/>
    <property type="match status" value="1"/>
</dbReference>